<dbReference type="GO" id="GO:0003677">
    <property type="term" value="F:DNA binding"/>
    <property type="evidence" value="ECO:0007669"/>
    <property type="project" value="UniProtKB-KW"/>
</dbReference>
<dbReference type="EMBL" id="LGYO01000073">
    <property type="protein sequence ID" value="KNZ40228.1"/>
    <property type="molecule type" value="Genomic_DNA"/>
</dbReference>
<evidence type="ECO:0000256" key="3">
    <source>
        <dbReference type="ARBA" id="ARBA00023125"/>
    </source>
</evidence>
<dbReference type="Proteomes" id="UP000036873">
    <property type="component" value="Unassembled WGS sequence"/>
</dbReference>
<reference evidence="6" key="1">
    <citation type="submission" date="2015-07" db="EMBL/GenBank/DDBJ databases">
        <title>Draft genome sequence of Acetobacterium bakii DSM 8293, a potential psychrophilic chemical producer through syngas fermentation.</title>
        <authorList>
            <person name="Song Y."/>
            <person name="Hwang S."/>
            <person name="Cho B.-K."/>
        </authorList>
    </citation>
    <scope>NUCLEOTIDE SEQUENCE [LARGE SCALE GENOMIC DNA]</scope>
    <source>
        <strain evidence="6">DSM 8239</strain>
    </source>
</reference>
<evidence type="ECO:0000256" key="1">
    <source>
        <dbReference type="ARBA" id="ARBA00011046"/>
    </source>
</evidence>
<sequence>MKKYKLGDMEQRFANLIWENAPVSTRDLIIWCSESFDWKRTTTYTMLKRLCDRELFVTDNGIVKIILSKEDFLSEKGEEFLEETFDGSLPRFITAFVRRGKLNEKEVQEIQQLIDEYRED</sequence>
<evidence type="ECO:0000256" key="4">
    <source>
        <dbReference type="ARBA" id="ARBA00023163"/>
    </source>
</evidence>
<proteinExistence type="inferred from homology"/>
<dbReference type="PIRSF" id="PIRSF019455">
    <property type="entry name" value="CopR_AtkY"/>
    <property type="match status" value="1"/>
</dbReference>
<dbReference type="PATRIC" id="fig|52689.4.peg.3672"/>
<organism evidence="5 6">
    <name type="scientific">Acetobacterium bakii</name>
    <dbReference type="NCBI Taxonomy" id="52689"/>
    <lineage>
        <taxon>Bacteria</taxon>
        <taxon>Bacillati</taxon>
        <taxon>Bacillota</taxon>
        <taxon>Clostridia</taxon>
        <taxon>Eubacteriales</taxon>
        <taxon>Eubacteriaceae</taxon>
        <taxon>Acetobacterium</taxon>
    </lineage>
</organism>
<evidence type="ECO:0000256" key="2">
    <source>
        <dbReference type="ARBA" id="ARBA00023015"/>
    </source>
</evidence>
<dbReference type="Gene3D" id="1.10.10.10">
    <property type="entry name" value="Winged helix-like DNA-binding domain superfamily/Winged helix DNA-binding domain"/>
    <property type="match status" value="1"/>
</dbReference>
<dbReference type="AlphaFoldDB" id="A0A0L6TVE1"/>
<name>A0A0L6TVE1_9FIRM</name>
<keyword evidence="3" id="KW-0238">DNA-binding</keyword>
<dbReference type="GO" id="GO:0045892">
    <property type="term" value="P:negative regulation of DNA-templated transcription"/>
    <property type="evidence" value="ECO:0007669"/>
    <property type="project" value="InterPro"/>
</dbReference>
<keyword evidence="2" id="KW-0805">Transcription regulation</keyword>
<evidence type="ECO:0000313" key="6">
    <source>
        <dbReference type="Proteomes" id="UP000036873"/>
    </source>
</evidence>
<gene>
    <name evidence="5" type="ORF">AKG39_18770</name>
</gene>
<dbReference type="SUPFAM" id="SSF46785">
    <property type="entry name" value="Winged helix' DNA-binding domain"/>
    <property type="match status" value="1"/>
</dbReference>
<dbReference type="InterPro" id="IPR036388">
    <property type="entry name" value="WH-like_DNA-bd_sf"/>
</dbReference>
<dbReference type="Pfam" id="PF03965">
    <property type="entry name" value="Penicillinase_R"/>
    <property type="match status" value="1"/>
</dbReference>
<comment type="caution">
    <text evidence="5">The sequence shown here is derived from an EMBL/GenBank/DDBJ whole genome shotgun (WGS) entry which is preliminary data.</text>
</comment>
<dbReference type="InterPro" id="IPR005650">
    <property type="entry name" value="BlaI_family"/>
</dbReference>
<dbReference type="Gene3D" id="1.10.4040.10">
    <property type="entry name" value="Penicillinase repressor domain"/>
    <property type="match status" value="1"/>
</dbReference>
<dbReference type="OrthoDB" id="9795583at2"/>
<keyword evidence="4" id="KW-0804">Transcription</keyword>
<keyword evidence="6" id="KW-1185">Reference proteome</keyword>
<accession>A0A0L6TVE1</accession>
<dbReference type="STRING" id="52689.AKG39_18770"/>
<dbReference type="InterPro" id="IPR036390">
    <property type="entry name" value="WH_DNA-bd_sf"/>
</dbReference>
<evidence type="ECO:0000313" key="5">
    <source>
        <dbReference type="EMBL" id="KNZ40228.1"/>
    </source>
</evidence>
<dbReference type="RefSeq" id="WP_050741940.1">
    <property type="nucleotide sequence ID" value="NZ_LGYO01000073.1"/>
</dbReference>
<comment type="similarity">
    <text evidence="1">Belongs to the BlaI transcriptional regulatory family.</text>
</comment>
<protein>
    <submittedName>
        <fullName evidence="5">CopY family transcriptional regulator</fullName>
    </submittedName>
</protein>